<dbReference type="OrthoDB" id="408631at2759"/>
<dbReference type="EMBL" id="RWJN01000531">
    <property type="protein sequence ID" value="TCD60884.1"/>
    <property type="molecule type" value="Genomic_DNA"/>
</dbReference>
<evidence type="ECO:0000256" key="3">
    <source>
        <dbReference type="RuleBase" id="RU361235"/>
    </source>
</evidence>
<keyword evidence="6" id="KW-1185">Reference proteome</keyword>
<dbReference type="Proteomes" id="UP000292702">
    <property type="component" value="Unassembled WGS sequence"/>
</dbReference>
<feature type="domain" description="Carboxylesterase type B" evidence="4">
    <location>
        <begin position="9"/>
        <end position="498"/>
    </location>
</feature>
<evidence type="ECO:0000256" key="2">
    <source>
        <dbReference type="ARBA" id="ARBA00022801"/>
    </source>
</evidence>
<evidence type="ECO:0000256" key="1">
    <source>
        <dbReference type="ARBA" id="ARBA00005964"/>
    </source>
</evidence>
<dbReference type="Pfam" id="PF00135">
    <property type="entry name" value="COesterase"/>
    <property type="match status" value="1"/>
</dbReference>
<comment type="similarity">
    <text evidence="1 3">Belongs to the type-B carboxylesterase/lipase family.</text>
</comment>
<dbReference type="InterPro" id="IPR019819">
    <property type="entry name" value="Carboxylesterase_B_CS"/>
</dbReference>
<organism evidence="5 6">
    <name type="scientific">Steccherinum ochraceum</name>
    <dbReference type="NCBI Taxonomy" id="92696"/>
    <lineage>
        <taxon>Eukaryota</taxon>
        <taxon>Fungi</taxon>
        <taxon>Dikarya</taxon>
        <taxon>Basidiomycota</taxon>
        <taxon>Agaricomycotina</taxon>
        <taxon>Agaricomycetes</taxon>
        <taxon>Polyporales</taxon>
        <taxon>Steccherinaceae</taxon>
        <taxon>Steccherinum</taxon>
    </lineage>
</organism>
<dbReference type="PANTHER" id="PTHR11559">
    <property type="entry name" value="CARBOXYLESTERASE"/>
    <property type="match status" value="1"/>
</dbReference>
<dbReference type="InterPro" id="IPR019826">
    <property type="entry name" value="Carboxylesterase_B_AS"/>
</dbReference>
<dbReference type="Gene3D" id="3.40.50.1820">
    <property type="entry name" value="alpha/beta hydrolase"/>
    <property type="match status" value="1"/>
</dbReference>
<dbReference type="InterPro" id="IPR029058">
    <property type="entry name" value="AB_hydrolase_fold"/>
</dbReference>
<evidence type="ECO:0000259" key="4">
    <source>
        <dbReference type="Pfam" id="PF00135"/>
    </source>
</evidence>
<dbReference type="PROSITE" id="PS00941">
    <property type="entry name" value="CARBOXYLESTERASE_B_2"/>
    <property type="match status" value="1"/>
</dbReference>
<dbReference type="AlphaFoldDB" id="A0A4R0REM2"/>
<protein>
    <recommendedName>
        <fullName evidence="3">Carboxylic ester hydrolase</fullName>
        <ecNumber evidence="3">3.1.1.-</ecNumber>
    </recommendedName>
</protein>
<name>A0A4R0REM2_9APHY</name>
<proteinExistence type="inferred from homology"/>
<dbReference type="EC" id="3.1.1.-" evidence="3"/>
<dbReference type="SUPFAM" id="SSF53474">
    <property type="entry name" value="alpha/beta-Hydrolases"/>
    <property type="match status" value="1"/>
</dbReference>
<dbReference type="InterPro" id="IPR002018">
    <property type="entry name" value="CarbesteraseB"/>
</dbReference>
<keyword evidence="2 3" id="KW-0378">Hydrolase</keyword>
<dbReference type="PROSITE" id="PS00122">
    <property type="entry name" value="CARBOXYLESTERASE_B_1"/>
    <property type="match status" value="1"/>
</dbReference>
<reference evidence="5 6" key="1">
    <citation type="submission" date="2018-11" db="EMBL/GenBank/DDBJ databases">
        <title>Genome assembly of Steccherinum ochraceum LE-BIN_3174, the white-rot fungus of the Steccherinaceae family (The Residual Polyporoid clade, Polyporales, Basidiomycota).</title>
        <authorList>
            <person name="Fedorova T.V."/>
            <person name="Glazunova O.A."/>
            <person name="Landesman E.O."/>
            <person name="Moiseenko K.V."/>
            <person name="Psurtseva N.V."/>
            <person name="Savinova O.S."/>
            <person name="Shakhova N.V."/>
            <person name="Tyazhelova T.V."/>
            <person name="Vasina D.V."/>
        </authorList>
    </citation>
    <scope>NUCLEOTIDE SEQUENCE [LARGE SCALE GENOMIC DNA]</scope>
    <source>
        <strain evidence="5 6">LE-BIN_3174</strain>
    </source>
</reference>
<dbReference type="GO" id="GO:0016787">
    <property type="term" value="F:hydrolase activity"/>
    <property type="evidence" value="ECO:0007669"/>
    <property type="project" value="UniProtKB-KW"/>
</dbReference>
<gene>
    <name evidence="5" type="ORF">EIP91_009375</name>
</gene>
<evidence type="ECO:0000313" key="5">
    <source>
        <dbReference type="EMBL" id="TCD60884.1"/>
    </source>
</evidence>
<accession>A0A4R0REM2</accession>
<sequence>MPDAGSNSPTVVLDDGTFTGVTDGTSNRFLGIPFAVPPTGDLRLRLPVANSLYDSTHDATSFGPACPQQQPNVTFPPQLAPEAVAFLNSMLTILDTPQSEDCLTLNVWTPAGTEPGAKLPVAVWIYGGGFELGGTSIYDGAVIVNRSVALNHPVIYVSMNYRLSALGFLASKEVKQAGVANLGLQDQRLALRWIQKYIPAFGGDPSKVTIWGESAGAMSVGVHMVVNGGETDGLFRAGFMESGSPYPIGDVTEGQPFYDAIVSQVGCASSSDTLECLRQAPFDTLKAALDASPSLFSPDVPSLLAWAPRADGTFLTDNPQQLVLQGKIAQIPFVTGDCDDEGTIFALGSTNLTTESDFQSYLKQFWSSAFTDSDVAQLSQVYPADITQGSPFDTGTQNALTPEYKRISALIGDFVFQGPRRFLLQQLSGRQDTWSFLSKRSKSLPDLGSAHTTDLLNVYGPGDLTDYLINFVNNLDPNGPTVLSWPKYDTTSVSLLTLLDGSPSQTITTDTFRKDAIAFDIQLALAHPL</sequence>
<comment type="caution">
    <text evidence="5">The sequence shown here is derived from an EMBL/GenBank/DDBJ whole genome shotgun (WGS) entry which is preliminary data.</text>
</comment>
<dbReference type="InterPro" id="IPR050309">
    <property type="entry name" value="Type-B_Carboxylest/Lipase"/>
</dbReference>
<evidence type="ECO:0000313" key="6">
    <source>
        <dbReference type="Proteomes" id="UP000292702"/>
    </source>
</evidence>
<dbReference type="STRING" id="92696.A0A4R0REM2"/>